<evidence type="ECO:0000259" key="3">
    <source>
        <dbReference type="PROSITE" id="PS51123"/>
    </source>
</evidence>
<feature type="domain" description="OmpA-like" evidence="3">
    <location>
        <begin position="76"/>
        <end position="192"/>
    </location>
</feature>
<dbReference type="Gene3D" id="3.30.1330.60">
    <property type="entry name" value="OmpA-like domain"/>
    <property type="match status" value="1"/>
</dbReference>
<dbReference type="PROSITE" id="PS51123">
    <property type="entry name" value="OMPA_2"/>
    <property type="match status" value="1"/>
</dbReference>
<keyword evidence="2" id="KW-0732">Signal</keyword>
<protein>
    <submittedName>
        <fullName evidence="4">OmpA family protein</fullName>
    </submittedName>
</protein>
<dbReference type="InterPro" id="IPR050330">
    <property type="entry name" value="Bact_OuterMem_StrucFunc"/>
</dbReference>
<feature type="signal peptide" evidence="2">
    <location>
        <begin position="1"/>
        <end position="25"/>
    </location>
</feature>
<comment type="caution">
    <text evidence="4">The sequence shown here is derived from an EMBL/GenBank/DDBJ whole genome shotgun (WGS) entry which is preliminary data.</text>
</comment>
<keyword evidence="1" id="KW-0472">Membrane</keyword>
<gene>
    <name evidence="4" type="ORF">FYJ29_05375</name>
</gene>
<evidence type="ECO:0000256" key="1">
    <source>
        <dbReference type="PROSITE-ProRule" id="PRU00473"/>
    </source>
</evidence>
<name>A0A6L5XD47_9BACT</name>
<reference evidence="4 5" key="1">
    <citation type="submission" date="2019-08" db="EMBL/GenBank/DDBJ databases">
        <title>In-depth cultivation of the pig gut microbiome towards novel bacterial diversity and tailored functional studies.</title>
        <authorList>
            <person name="Wylensek D."/>
            <person name="Hitch T.C.A."/>
            <person name="Clavel T."/>
        </authorList>
    </citation>
    <scope>NUCLEOTIDE SEQUENCE [LARGE SCALE GENOMIC DNA]</scope>
    <source>
        <strain evidence="4 5">Oil-RF-744-WCA-WT-10</strain>
    </source>
</reference>
<dbReference type="AlphaFoldDB" id="A0A6L5XD47"/>
<dbReference type="PANTHER" id="PTHR30329:SF21">
    <property type="entry name" value="LIPOPROTEIN YIAD-RELATED"/>
    <property type="match status" value="1"/>
</dbReference>
<dbReference type="Pfam" id="PF00691">
    <property type="entry name" value="OmpA"/>
    <property type="match status" value="1"/>
</dbReference>
<organism evidence="4 5">
    <name type="scientific">Sodaliphilus pleomorphus</name>
    <dbReference type="NCBI Taxonomy" id="2606626"/>
    <lineage>
        <taxon>Bacteria</taxon>
        <taxon>Pseudomonadati</taxon>
        <taxon>Bacteroidota</taxon>
        <taxon>Bacteroidia</taxon>
        <taxon>Bacteroidales</taxon>
        <taxon>Muribaculaceae</taxon>
        <taxon>Sodaliphilus</taxon>
    </lineage>
</organism>
<dbReference type="InterPro" id="IPR006665">
    <property type="entry name" value="OmpA-like"/>
</dbReference>
<sequence length="211" mass="24038">MKKITSILRLLLLVTTLACYLQGNAKKIDIYELSLDQNLATPEIKNKLKDAVQDFQYKQAVELIKQNYEVELTRDNEVIIVTIPAERLFASNDTVLAATGPAALKPMLRYLKNPGFYKLLLVMHSDDTGSKAYTVRLTRSRVNAVYDWFDANGDVDYIVPYALGSNDPLNANDSMEKRRKNRRLEIYIVPNDVMLEQAKRGAININIIKKK</sequence>
<keyword evidence="5" id="KW-1185">Reference proteome</keyword>
<dbReference type="GO" id="GO:0016020">
    <property type="term" value="C:membrane"/>
    <property type="evidence" value="ECO:0007669"/>
    <property type="project" value="UniProtKB-UniRule"/>
</dbReference>
<feature type="chain" id="PRO_5026988516" evidence="2">
    <location>
        <begin position="26"/>
        <end position="211"/>
    </location>
</feature>
<evidence type="ECO:0000256" key="2">
    <source>
        <dbReference type="SAM" id="SignalP"/>
    </source>
</evidence>
<dbReference type="PANTHER" id="PTHR30329">
    <property type="entry name" value="STATOR ELEMENT OF FLAGELLAR MOTOR COMPLEX"/>
    <property type="match status" value="1"/>
</dbReference>
<accession>A0A6L5XD47</accession>
<dbReference type="CDD" id="cd07185">
    <property type="entry name" value="OmpA_C-like"/>
    <property type="match status" value="1"/>
</dbReference>
<dbReference type="RefSeq" id="WP_154326556.1">
    <property type="nucleotide sequence ID" value="NZ_CP045696.1"/>
</dbReference>
<evidence type="ECO:0000313" key="5">
    <source>
        <dbReference type="Proteomes" id="UP000483362"/>
    </source>
</evidence>
<dbReference type="SUPFAM" id="SSF103088">
    <property type="entry name" value="OmpA-like"/>
    <property type="match status" value="1"/>
</dbReference>
<evidence type="ECO:0000313" key="4">
    <source>
        <dbReference type="EMBL" id="MSS17193.1"/>
    </source>
</evidence>
<dbReference type="Proteomes" id="UP000483362">
    <property type="component" value="Unassembled WGS sequence"/>
</dbReference>
<dbReference type="EMBL" id="VULT01000006">
    <property type="protein sequence ID" value="MSS17193.1"/>
    <property type="molecule type" value="Genomic_DNA"/>
</dbReference>
<dbReference type="InterPro" id="IPR036737">
    <property type="entry name" value="OmpA-like_sf"/>
</dbReference>
<proteinExistence type="predicted"/>